<organism evidence="2 3">
    <name type="scientific">Tahibacter harae</name>
    <dbReference type="NCBI Taxonomy" id="2963937"/>
    <lineage>
        <taxon>Bacteria</taxon>
        <taxon>Pseudomonadati</taxon>
        <taxon>Pseudomonadota</taxon>
        <taxon>Gammaproteobacteria</taxon>
        <taxon>Lysobacterales</taxon>
        <taxon>Rhodanobacteraceae</taxon>
        <taxon>Tahibacter</taxon>
    </lineage>
</organism>
<dbReference type="Pfam" id="PF19921">
    <property type="entry name" value="bpX5"/>
    <property type="match status" value="1"/>
</dbReference>
<dbReference type="InterPro" id="IPR045548">
    <property type="entry name" value="bpX5"/>
</dbReference>
<dbReference type="RefSeq" id="WP_255912345.1">
    <property type="nucleotide sequence ID" value="NZ_JANFQO010000004.1"/>
</dbReference>
<protein>
    <recommendedName>
        <fullName evidence="1">MoxR-vWA-beta-propeller ternary system domain-containing protein</fullName>
    </recommendedName>
</protein>
<gene>
    <name evidence="2" type="ORF">NM961_05260</name>
</gene>
<accession>A0ABT1QPB3</accession>
<evidence type="ECO:0000259" key="1">
    <source>
        <dbReference type="Pfam" id="PF19921"/>
    </source>
</evidence>
<evidence type="ECO:0000313" key="2">
    <source>
        <dbReference type="EMBL" id="MCQ4164114.1"/>
    </source>
</evidence>
<dbReference type="EMBL" id="JANFQO010000004">
    <property type="protein sequence ID" value="MCQ4164114.1"/>
    <property type="molecule type" value="Genomic_DNA"/>
</dbReference>
<comment type="caution">
    <text evidence="2">The sequence shown here is derived from an EMBL/GenBank/DDBJ whole genome shotgun (WGS) entry which is preliminary data.</text>
</comment>
<keyword evidence="3" id="KW-1185">Reference proteome</keyword>
<reference evidence="2" key="1">
    <citation type="submission" date="2022-07" db="EMBL/GenBank/DDBJ databases">
        <title>Tahibacter sp., a new gammaproteobacterium isolated from the silt sample collected at pig farm.</title>
        <authorList>
            <person name="Chen H."/>
        </authorList>
    </citation>
    <scope>NUCLEOTIDE SEQUENCE</scope>
    <source>
        <strain evidence="2">P2K</strain>
    </source>
</reference>
<dbReference type="Proteomes" id="UP001165498">
    <property type="component" value="Unassembled WGS sequence"/>
</dbReference>
<proteinExistence type="predicted"/>
<evidence type="ECO:0000313" key="3">
    <source>
        <dbReference type="Proteomes" id="UP001165498"/>
    </source>
</evidence>
<feature type="domain" description="MoxR-vWA-beta-propeller ternary system" evidence="1">
    <location>
        <begin position="2"/>
        <end position="138"/>
    </location>
</feature>
<name>A0ABT1QPB3_9GAMM</name>
<sequence length="139" mass="14760">MNWHWQDEAAPPEPAGVLGTGAAARRLWRRAQARLESGPDGAGWQVLAHGDLLLLCGAAAGLPWVEGAVYCAPRSEAAGLWLDTARRPGAPLDLLHNAIQQRHGVGSYLLLAEPAQLVPLARLRPASAATLAAIAARWR</sequence>